<dbReference type="Pfam" id="PF12728">
    <property type="entry name" value="HTH_17"/>
    <property type="match status" value="1"/>
</dbReference>
<dbReference type="Proteomes" id="UP001183414">
    <property type="component" value="Unassembled WGS sequence"/>
</dbReference>
<proteinExistence type="predicted"/>
<name>A0ABU2NJZ4_9ACTN</name>
<feature type="domain" description="Helix-turn-helix" evidence="1">
    <location>
        <begin position="11"/>
        <end position="57"/>
    </location>
</feature>
<evidence type="ECO:0000313" key="3">
    <source>
        <dbReference type="Proteomes" id="UP001183414"/>
    </source>
</evidence>
<organism evidence="2 3">
    <name type="scientific">Streptomyces hazeniae</name>
    <dbReference type="NCBI Taxonomy" id="3075538"/>
    <lineage>
        <taxon>Bacteria</taxon>
        <taxon>Bacillati</taxon>
        <taxon>Actinomycetota</taxon>
        <taxon>Actinomycetes</taxon>
        <taxon>Kitasatosporales</taxon>
        <taxon>Streptomycetaceae</taxon>
        <taxon>Streptomyces</taxon>
    </lineage>
</organism>
<evidence type="ECO:0000313" key="2">
    <source>
        <dbReference type="EMBL" id="MDT0377306.1"/>
    </source>
</evidence>
<comment type="caution">
    <text evidence="2">The sequence shown here is derived from an EMBL/GenBank/DDBJ whole genome shotgun (WGS) entry which is preliminary data.</text>
</comment>
<gene>
    <name evidence="2" type="ORF">RM572_00760</name>
</gene>
<accession>A0ABU2NJZ4</accession>
<dbReference type="EMBL" id="JAVREQ010000001">
    <property type="protein sequence ID" value="MDT0377306.1"/>
    <property type="molecule type" value="Genomic_DNA"/>
</dbReference>
<sequence length="73" mass="8234">MGLPDLTGCVSSDEAAKLLQIDRQSLYNLASSRAGFPRPVKVGRTSLWQRAELEAWLVEHPPRPKSRHRPRAE</sequence>
<protein>
    <submittedName>
        <fullName evidence="2">Helix-turn-helix domain-containing protein</fullName>
    </submittedName>
</protein>
<dbReference type="Gene3D" id="1.10.238.160">
    <property type="match status" value="1"/>
</dbReference>
<reference evidence="3" key="1">
    <citation type="submission" date="2023-07" db="EMBL/GenBank/DDBJ databases">
        <title>30 novel species of actinomycetes from the DSMZ collection.</title>
        <authorList>
            <person name="Nouioui I."/>
        </authorList>
    </citation>
    <scope>NUCLEOTIDE SEQUENCE [LARGE SCALE GENOMIC DNA]</scope>
    <source>
        <strain evidence="3">DSM 42041</strain>
    </source>
</reference>
<evidence type="ECO:0000259" key="1">
    <source>
        <dbReference type="Pfam" id="PF12728"/>
    </source>
</evidence>
<dbReference type="RefSeq" id="WP_311671310.1">
    <property type="nucleotide sequence ID" value="NZ_JAVREQ010000001.1"/>
</dbReference>
<dbReference type="InterPro" id="IPR041657">
    <property type="entry name" value="HTH_17"/>
</dbReference>
<keyword evidence="3" id="KW-1185">Reference proteome</keyword>